<evidence type="ECO:0000256" key="1">
    <source>
        <dbReference type="SAM" id="MobiDB-lite"/>
    </source>
</evidence>
<protein>
    <submittedName>
        <fullName evidence="2">Uncharacterized protein</fullName>
    </submittedName>
</protein>
<proteinExistence type="predicted"/>
<dbReference type="EMBL" id="JAURUD010000001">
    <property type="protein sequence ID" value="MDP9681583.1"/>
    <property type="molecule type" value="Genomic_DNA"/>
</dbReference>
<organism evidence="2 3">
    <name type="scientific">Streptomyces griseoviridis</name>
    <dbReference type="NCBI Taxonomy" id="45398"/>
    <lineage>
        <taxon>Bacteria</taxon>
        <taxon>Bacillati</taxon>
        <taxon>Actinomycetota</taxon>
        <taxon>Actinomycetes</taxon>
        <taxon>Kitasatosporales</taxon>
        <taxon>Streptomycetaceae</taxon>
        <taxon>Streptomyces</taxon>
    </lineage>
</organism>
<sequence length="43" mass="4133">MPRTTLAQDGIHGDGGAAAGPMTVTGSVTAGYTGTLTLGVDRG</sequence>
<reference evidence="2 3" key="1">
    <citation type="submission" date="2023-07" db="EMBL/GenBank/DDBJ databases">
        <title>Sequencing the genomes of 1000 actinobacteria strains.</title>
        <authorList>
            <person name="Klenk H.-P."/>
        </authorList>
    </citation>
    <scope>NUCLEOTIDE SEQUENCE [LARGE SCALE GENOMIC DNA]</scope>
    <source>
        <strain evidence="2 3">DSM 40229</strain>
    </source>
</reference>
<gene>
    <name evidence="2" type="ORF">J2S47_002085</name>
</gene>
<feature type="region of interest" description="Disordered" evidence="1">
    <location>
        <begin position="1"/>
        <end position="23"/>
    </location>
</feature>
<accession>A0ABT9LD80</accession>
<keyword evidence="3" id="KW-1185">Reference proteome</keyword>
<evidence type="ECO:0000313" key="3">
    <source>
        <dbReference type="Proteomes" id="UP001231675"/>
    </source>
</evidence>
<comment type="caution">
    <text evidence="2">The sequence shown here is derived from an EMBL/GenBank/DDBJ whole genome shotgun (WGS) entry which is preliminary data.</text>
</comment>
<dbReference type="Proteomes" id="UP001231675">
    <property type="component" value="Unassembled WGS sequence"/>
</dbReference>
<evidence type="ECO:0000313" key="2">
    <source>
        <dbReference type="EMBL" id="MDP9681583.1"/>
    </source>
</evidence>
<name>A0ABT9LD80_STRGD</name>